<dbReference type="SUPFAM" id="SSF53927">
    <property type="entry name" value="Cytidine deaminase-like"/>
    <property type="match status" value="1"/>
</dbReference>
<comment type="subcellular location">
    <subcellularLocation>
        <location evidence="3">Cytoplasm</location>
    </subcellularLocation>
</comment>
<organism evidence="4 5">
    <name type="scientific">Candidatus Opimibacter skivensis</name>
    <dbReference type="NCBI Taxonomy" id="2982028"/>
    <lineage>
        <taxon>Bacteria</taxon>
        <taxon>Pseudomonadati</taxon>
        <taxon>Bacteroidota</taxon>
        <taxon>Saprospiria</taxon>
        <taxon>Saprospirales</taxon>
        <taxon>Saprospiraceae</taxon>
        <taxon>Candidatus Opimibacter</taxon>
    </lineage>
</organism>
<dbReference type="GO" id="GO:0016783">
    <property type="term" value="F:sulfurtransferase activity"/>
    <property type="evidence" value="ECO:0007669"/>
    <property type="project" value="InterPro"/>
</dbReference>
<accession>A0A9D7SZ84</accession>
<dbReference type="GO" id="GO:0006777">
    <property type="term" value="P:Mo-molybdopterin cofactor biosynthetic process"/>
    <property type="evidence" value="ECO:0007669"/>
    <property type="project" value="UniProtKB-UniRule"/>
</dbReference>
<evidence type="ECO:0000256" key="3">
    <source>
        <dbReference type="HAMAP-Rule" id="MF_00187"/>
    </source>
</evidence>
<dbReference type="Proteomes" id="UP000808337">
    <property type="component" value="Unassembled WGS sequence"/>
</dbReference>
<comment type="similarity">
    <text evidence="3">Belongs to the FdhD family.</text>
</comment>
<dbReference type="GO" id="GO:0097163">
    <property type="term" value="F:sulfur carrier activity"/>
    <property type="evidence" value="ECO:0007669"/>
    <property type="project" value="UniProtKB-UniRule"/>
</dbReference>
<dbReference type="PANTHER" id="PTHR30592">
    <property type="entry name" value="FORMATE DEHYDROGENASE"/>
    <property type="match status" value="1"/>
</dbReference>
<dbReference type="GO" id="GO:0005737">
    <property type="term" value="C:cytoplasm"/>
    <property type="evidence" value="ECO:0007669"/>
    <property type="project" value="UniProtKB-SubCell"/>
</dbReference>
<dbReference type="InterPro" id="IPR016193">
    <property type="entry name" value="Cytidine_deaminase-like"/>
</dbReference>
<feature type="active site" description="Cysteine persulfide intermediate" evidence="3">
    <location>
        <position position="110"/>
    </location>
</feature>
<comment type="function">
    <text evidence="3">Required for formate dehydrogenase (FDH) activity. Acts as a sulfur carrier protein that transfers sulfur from IscS to the molybdenum cofactor prior to its insertion into FDH.</text>
</comment>
<evidence type="ECO:0000313" key="4">
    <source>
        <dbReference type="EMBL" id="MBK9983524.1"/>
    </source>
</evidence>
<evidence type="ECO:0000256" key="2">
    <source>
        <dbReference type="ARBA" id="ARBA00023150"/>
    </source>
</evidence>
<dbReference type="Gene3D" id="3.40.140.10">
    <property type="entry name" value="Cytidine Deaminase, domain 2"/>
    <property type="match status" value="1"/>
</dbReference>
<dbReference type="Gene3D" id="3.10.20.10">
    <property type="match status" value="1"/>
</dbReference>
<dbReference type="HAMAP" id="MF_00187">
    <property type="entry name" value="FdhD"/>
    <property type="match status" value="1"/>
</dbReference>
<evidence type="ECO:0000256" key="1">
    <source>
        <dbReference type="ARBA" id="ARBA00022490"/>
    </source>
</evidence>
<comment type="caution">
    <text evidence="4">The sequence shown here is derived from an EMBL/GenBank/DDBJ whole genome shotgun (WGS) entry which is preliminary data.</text>
</comment>
<dbReference type="AlphaFoldDB" id="A0A9D7SZ84"/>
<proteinExistence type="inferred from homology"/>
<name>A0A9D7SZ84_9BACT</name>
<keyword evidence="1 3" id="KW-0963">Cytoplasm</keyword>
<dbReference type="PANTHER" id="PTHR30592:SF1">
    <property type="entry name" value="SULFUR CARRIER PROTEIN FDHD"/>
    <property type="match status" value="1"/>
</dbReference>
<dbReference type="PIRSF" id="PIRSF015626">
    <property type="entry name" value="FdhD"/>
    <property type="match status" value="1"/>
</dbReference>
<evidence type="ECO:0000313" key="5">
    <source>
        <dbReference type="Proteomes" id="UP000808337"/>
    </source>
</evidence>
<dbReference type="NCBIfam" id="TIGR00129">
    <property type="entry name" value="fdhD_narQ"/>
    <property type="match status" value="1"/>
</dbReference>
<dbReference type="InterPro" id="IPR003786">
    <property type="entry name" value="FdhD"/>
</dbReference>
<dbReference type="EMBL" id="JADKGY010000020">
    <property type="protein sequence ID" value="MBK9983524.1"/>
    <property type="molecule type" value="Genomic_DNA"/>
</dbReference>
<protein>
    <recommendedName>
        <fullName evidence="3">Sulfur carrier protein FdhD</fullName>
    </recommendedName>
</protein>
<dbReference type="Pfam" id="PF02634">
    <property type="entry name" value="FdhD-NarQ"/>
    <property type="match status" value="1"/>
</dbReference>
<keyword evidence="2 3" id="KW-0501">Molybdenum cofactor biosynthesis</keyword>
<reference evidence="4 5" key="1">
    <citation type="submission" date="2020-10" db="EMBL/GenBank/DDBJ databases">
        <title>Connecting structure to function with the recovery of over 1000 high-quality activated sludge metagenome-assembled genomes encoding full-length rRNA genes using long-read sequencing.</title>
        <authorList>
            <person name="Singleton C.M."/>
            <person name="Petriglieri F."/>
            <person name="Kristensen J.M."/>
            <person name="Kirkegaard R.H."/>
            <person name="Michaelsen T.Y."/>
            <person name="Andersen M.H."/>
            <person name="Karst S.M."/>
            <person name="Dueholm M.S."/>
            <person name="Nielsen P.H."/>
            <person name="Albertsen M."/>
        </authorList>
    </citation>
    <scope>NUCLEOTIDE SEQUENCE [LARGE SCALE GENOMIC DNA]</scope>
    <source>
        <strain evidence="4">Ribe_18-Q3-R11-54_MAXAC.273</strain>
    </source>
</reference>
<feature type="binding site" evidence="3">
    <location>
        <begin position="247"/>
        <end position="252"/>
    </location>
    <ligand>
        <name>Mo-bis(molybdopterin guanine dinucleotide)</name>
        <dbReference type="ChEBI" id="CHEBI:60539"/>
    </ligand>
</feature>
<gene>
    <name evidence="3 4" type="primary">fdhD</name>
    <name evidence="4" type="ORF">IPP15_14245</name>
</gene>
<sequence length="284" mass="30727">MNVERYNGIFYNEGKFSQVEDILAIEVPLAIAVNGIPFTVTMQTPGNEKDLVRGLLFSENIFRSLVEDPVIEITGVNEEGFISSVNAKISPELILKDFAGTRNVISASSCGICGKTSLDDANDERVSNHEILDPSLVSMMFDQVSSKQKSFQQSGGTHAAGAFTIDGELLTVQEDIGRHNAVDKVIGYVVNHRLLDKVKCMTVSGRVSYEIVNKAKAAGIPFIAAVSAPSSLAVDYAEEGGISLMAFCRNKKLTVYSNHSQVANESAGMMTGPVNQHLHVEKLK</sequence>